<dbReference type="GO" id="GO:0004601">
    <property type="term" value="F:peroxidase activity"/>
    <property type="evidence" value="ECO:0007669"/>
    <property type="project" value="InterPro"/>
</dbReference>
<evidence type="ECO:0000256" key="3">
    <source>
        <dbReference type="ARBA" id="ARBA00022964"/>
    </source>
</evidence>
<dbReference type="InterPro" id="IPR036396">
    <property type="entry name" value="Cyt_P450_sf"/>
</dbReference>
<dbReference type="CDD" id="cd20612">
    <property type="entry name" value="CYP_LDS-like_C"/>
    <property type="match status" value="1"/>
</dbReference>
<dbReference type="GO" id="GO:0004497">
    <property type="term" value="F:monooxygenase activity"/>
    <property type="evidence" value="ECO:0007669"/>
    <property type="project" value="InterPro"/>
</dbReference>
<reference evidence="8 9" key="1">
    <citation type="submission" date="2021-11" db="EMBL/GenBank/DDBJ databases">
        <title>Black yeast isolated from Biological Soil Crust.</title>
        <authorList>
            <person name="Kurbessoian T."/>
        </authorList>
    </citation>
    <scope>NUCLEOTIDE SEQUENCE [LARGE SCALE GENOMIC DNA]</scope>
    <source>
        <strain evidence="8 9">CCFEE 5522</strain>
    </source>
</reference>
<dbReference type="InterPro" id="IPR019791">
    <property type="entry name" value="Haem_peroxidase_animal"/>
</dbReference>
<evidence type="ECO:0000256" key="7">
    <source>
        <dbReference type="SAM" id="MobiDB-lite"/>
    </source>
</evidence>
<feature type="binding site" description="axial binding residue" evidence="6">
    <location>
        <position position="567"/>
    </location>
    <ligand>
        <name>heme b</name>
        <dbReference type="ChEBI" id="CHEBI:60344"/>
    </ligand>
    <ligandPart>
        <name>Fe</name>
        <dbReference type="ChEBI" id="CHEBI:18248"/>
    </ligandPart>
</feature>
<keyword evidence="3" id="KW-0223">Dioxygenase</keyword>
<dbReference type="InterPro" id="IPR001128">
    <property type="entry name" value="Cyt_P450"/>
</dbReference>
<dbReference type="GO" id="GO:0020037">
    <property type="term" value="F:heme binding"/>
    <property type="evidence" value="ECO:0007669"/>
    <property type="project" value="InterPro"/>
</dbReference>
<evidence type="ECO:0000313" key="8">
    <source>
        <dbReference type="EMBL" id="KAK4548052.1"/>
    </source>
</evidence>
<dbReference type="PRINTS" id="PR00457">
    <property type="entry name" value="ANPEROXIDASE"/>
</dbReference>
<dbReference type="GO" id="GO:0006979">
    <property type="term" value="P:response to oxidative stress"/>
    <property type="evidence" value="ECO:0007669"/>
    <property type="project" value="InterPro"/>
</dbReference>
<evidence type="ECO:0000313" key="9">
    <source>
        <dbReference type="Proteomes" id="UP001324427"/>
    </source>
</evidence>
<dbReference type="Gene3D" id="1.10.640.10">
    <property type="entry name" value="Haem peroxidase domain superfamily, animal type"/>
    <property type="match status" value="1"/>
</dbReference>
<comment type="subunit">
    <text evidence="1">Homotetramer.</text>
</comment>
<keyword evidence="6" id="KW-0349">Heme</keyword>
<sequence length="1325" mass="148515">MSAGNEHDAPGSSKNRARPEWLPHLYLSHSTPPRAPPVPQHHEPLSDRSEPHGGNENPVQDSGHLPGVKESIGESRGTKQPGQPPQQPSDMPSLGEQDEAQTAHYKHLVSRDARIQLNEEEARRRFKASMADSEHHEANGSASGTHKKAEQLSKLDQWGLKISQALNNRHHDDAQPAEPSPREGYNAVCKKLAGSVTQLKTLLDAVRAPLPTETGDGSTLSPKEPKDSTAKLIAEILTDMAHLGPVLDKNLIVEAEAALKHEELNDRGYYMERLIQAASLLPPDRCDTKLTDGFLTQLWNDLQHPPQTLLSHEYRYRQPDGRNNNYQLPHIGKAGMPYARTVAPMTKQPGCLPDPGVLFDTLMARKNTEGTDHPAKISSMLFYLASIIIHDVFKTSHTDVNISETSSYLDLAPLYGSTWKDQKHMRTMKDGKIKPDCFSETRLLTFPPGVGALLIMFNRYHNYVVEQLALINENGRFTESEDPRQVKVERYGEWINRRDDDLFQTGRLITCGLYVNIILIDYVRTILNLNRTDEDWQLDPRVNIPDGPPVGTGNQVSCEFNLIYRWHAAISIRDDRWSQQLFKEMVPTMTAAEAAEPDRINEFLMILAKKEIEFTKQEPDERQFPALKEEVLERVKEGPYKGNFKDDDLAKILTAGIEDCANAYGPQQIPTVMKAIEILGIRQARTWKVATLNEFRKHFALEPYHKFEDITSNTEVLEALKHLYDTPDNVELYPGLTVEDAKVPMRPGSGLCPSYTVSRGVLSDAVALVRGDRFYTSSYTPAALTNWGFAEASSDLTIDNGCVFYKLFLRALPNNYDPASVYVHYPMTIPHGQDGMRDVLEQLGKADKYNFDKPAPIAQPTIIFSYDAATKIMENKDLFRVTWGKAITFLMGPDGKNFMLAGDGEANAKSRKLMEDALYLGGSSRDTPKGSEKWLTAVRTFYENITTKLLKTKSYKLAGTSYVDIIRDVGNMAHVHFGAELFSLPLKTEAFPHGILTEQQLYMVMAAVFICVFFDVDPPKSFGLRQQARDATQQLGKFVKLLVEAVKHGKGLAEWGIERADPVAPELREYGIHMIRKLSEADPDADDLVWGNIMGTAGGMVANQGQLFGQAMDYFMTAPGNKHWPAVQALARDDSDDAFDQLMHYFMEASRLNGETGVFRWVSRDMTEDEAIIDKTKPLGERKYVLKKNARVMVDLKAASRDPTAFPNPDEVDLKRPLDKYIHLGHGPHQCLGLPMTRVALTTMLKVIARLDNLQPAPVSIGGNSVKSSVQKVVKEFVPGDLKDIPESWHYHAFLTEDWDMYFPFPTSLKVTFTGEVPDGKAKAN</sequence>
<dbReference type="PROSITE" id="PS50292">
    <property type="entry name" value="PEROXIDASE_3"/>
    <property type="match status" value="1"/>
</dbReference>
<feature type="region of interest" description="Disordered" evidence="7">
    <location>
        <begin position="1"/>
        <end position="149"/>
    </location>
</feature>
<gene>
    <name evidence="8" type="ORF">LTR36_010772</name>
</gene>
<dbReference type="Gene3D" id="1.10.630.10">
    <property type="entry name" value="Cytochrome P450"/>
    <property type="match status" value="1"/>
</dbReference>
<dbReference type="GO" id="GO:0016705">
    <property type="term" value="F:oxidoreductase activity, acting on paired donors, with incorporation or reduction of molecular oxygen"/>
    <property type="evidence" value="ECO:0007669"/>
    <property type="project" value="InterPro"/>
</dbReference>
<feature type="compositionally biased region" description="Basic and acidic residues" evidence="7">
    <location>
        <begin position="40"/>
        <end position="53"/>
    </location>
</feature>
<organism evidence="8 9">
    <name type="scientific">Oleoguttula mirabilis</name>
    <dbReference type="NCBI Taxonomy" id="1507867"/>
    <lineage>
        <taxon>Eukaryota</taxon>
        <taxon>Fungi</taxon>
        <taxon>Dikarya</taxon>
        <taxon>Ascomycota</taxon>
        <taxon>Pezizomycotina</taxon>
        <taxon>Dothideomycetes</taxon>
        <taxon>Dothideomycetidae</taxon>
        <taxon>Mycosphaerellales</taxon>
        <taxon>Teratosphaeriaceae</taxon>
        <taxon>Oleoguttula</taxon>
    </lineage>
</organism>
<keyword evidence="5 6" id="KW-0408">Iron</keyword>
<keyword evidence="2 6" id="KW-0479">Metal-binding</keyword>
<dbReference type="GO" id="GO:0051213">
    <property type="term" value="F:dioxygenase activity"/>
    <property type="evidence" value="ECO:0007669"/>
    <property type="project" value="UniProtKB-KW"/>
</dbReference>
<dbReference type="PANTHER" id="PTHR11903">
    <property type="entry name" value="PROSTAGLANDIN G/H SYNTHASE"/>
    <property type="match status" value="1"/>
</dbReference>
<dbReference type="InterPro" id="IPR037120">
    <property type="entry name" value="Haem_peroxidase_sf_animal"/>
</dbReference>
<keyword evidence="4" id="KW-0560">Oxidoreductase</keyword>
<dbReference type="GO" id="GO:0006631">
    <property type="term" value="P:fatty acid metabolic process"/>
    <property type="evidence" value="ECO:0007669"/>
    <property type="project" value="UniProtKB-ARBA"/>
</dbReference>
<comment type="caution">
    <text evidence="8">The sequence shown here is derived from an EMBL/GenBank/DDBJ whole genome shotgun (WGS) entry which is preliminary data.</text>
</comment>
<feature type="region of interest" description="Disordered" evidence="7">
    <location>
        <begin position="208"/>
        <end position="227"/>
    </location>
</feature>
<dbReference type="Proteomes" id="UP001324427">
    <property type="component" value="Unassembled WGS sequence"/>
</dbReference>
<dbReference type="CDD" id="cd09817">
    <property type="entry name" value="linoleate_diol_synthase_like"/>
    <property type="match status" value="1"/>
</dbReference>
<dbReference type="PANTHER" id="PTHR11903:SF13">
    <property type="entry name" value="LINOLEATE 10R-LIPOXYGENASE"/>
    <property type="match status" value="1"/>
</dbReference>
<evidence type="ECO:0000256" key="4">
    <source>
        <dbReference type="ARBA" id="ARBA00023002"/>
    </source>
</evidence>
<dbReference type="SUPFAM" id="SSF48113">
    <property type="entry name" value="Heme-dependent peroxidases"/>
    <property type="match status" value="1"/>
</dbReference>
<dbReference type="Pfam" id="PF03098">
    <property type="entry name" value="An_peroxidase"/>
    <property type="match status" value="1"/>
</dbReference>
<proteinExistence type="predicted"/>
<dbReference type="InterPro" id="IPR010255">
    <property type="entry name" value="Haem_peroxidase_sf"/>
</dbReference>
<protein>
    <submittedName>
        <fullName evidence="8">Uncharacterized protein</fullName>
    </submittedName>
</protein>
<dbReference type="Pfam" id="PF00067">
    <property type="entry name" value="p450"/>
    <property type="match status" value="1"/>
</dbReference>
<dbReference type="SUPFAM" id="SSF48264">
    <property type="entry name" value="Cytochrome P450"/>
    <property type="match status" value="1"/>
</dbReference>
<dbReference type="GO" id="GO:0005506">
    <property type="term" value="F:iron ion binding"/>
    <property type="evidence" value="ECO:0007669"/>
    <property type="project" value="InterPro"/>
</dbReference>
<evidence type="ECO:0000256" key="2">
    <source>
        <dbReference type="ARBA" id="ARBA00022723"/>
    </source>
</evidence>
<accession>A0AAV9JRN4</accession>
<dbReference type="EMBL" id="JAVFHQ010000009">
    <property type="protein sequence ID" value="KAK4548052.1"/>
    <property type="molecule type" value="Genomic_DNA"/>
</dbReference>
<evidence type="ECO:0000256" key="1">
    <source>
        <dbReference type="ARBA" id="ARBA00011881"/>
    </source>
</evidence>
<evidence type="ECO:0000256" key="5">
    <source>
        <dbReference type="ARBA" id="ARBA00023004"/>
    </source>
</evidence>
<dbReference type="InterPro" id="IPR034812">
    <property type="entry name" value="Ppo-like_N"/>
</dbReference>
<name>A0AAV9JRN4_9PEZI</name>
<dbReference type="InterPro" id="IPR050783">
    <property type="entry name" value="Oxylipin_biosynth_metab"/>
</dbReference>
<evidence type="ECO:0000256" key="6">
    <source>
        <dbReference type="PIRSR" id="PIRSR619791-2"/>
    </source>
</evidence>
<keyword evidence="9" id="KW-1185">Reference proteome</keyword>